<dbReference type="Pfam" id="PF04397">
    <property type="entry name" value="LytTR"/>
    <property type="match status" value="1"/>
</dbReference>
<dbReference type="InterPro" id="IPR046947">
    <property type="entry name" value="LytR-like"/>
</dbReference>
<dbReference type="RefSeq" id="WP_160624022.1">
    <property type="nucleotide sequence ID" value="NZ_WUUQ01000001.1"/>
</dbReference>
<dbReference type="EMBL" id="WUUQ01000001">
    <property type="protein sequence ID" value="MXQ72530.1"/>
    <property type="molecule type" value="Genomic_DNA"/>
</dbReference>
<comment type="caution">
    <text evidence="2">The sequence shown here is derived from an EMBL/GenBank/DDBJ whole genome shotgun (WGS) entry which is preliminary data.</text>
</comment>
<dbReference type="PROSITE" id="PS50930">
    <property type="entry name" value="HTH_LYTTR"/>
    <property type="match status" value="1"/>
</dbReference>
<evidence type="ECO:0000259" key="1">
    <source>
        <dbReference type="PROSITE" id="PS50930"/>
    </source>
</evidence>
<name>A0A6N8U3K3_9FIRM</name>
<sequence length="222" mass="26133">MLKVAVVETKEIAKEVIYDLQDVLTDYDWKFCCYASVSQFVNQENPHTIDILVLPKRYNRQRVYHALIEPYPNMVVICTCENTEDGMIDQILYINIDQIEKELHKNKGEILKRLKGRDTLFFQYNQVKVPLKIMDIIYLEKEDKLVVYHTRRGVFKERGSIYEKADVLAAYDFIRIHNSLVVNMNSIAYVDGEMVVLIDQTRLPISRSRRSEVIDKLKKHAM</sequence>
<dbReference type="AlphaFoldDB" id="A0A6N8U3K3"/>
<feature type="domain" description="HTH LytTR-type" evidence="1">
    <location>
        <begin position="129"/>
        <end position="219"/>
    </location>
</feature>
<accession>A0A6N8U3K3</accession>
<dbReference type="GO" id="GO:0000156">
    <property type="term" value="F:phosphorelay response regulator activity"/>
    <property type="evidence" value="ECO:0007669"/>
    <property type="project" value="InterPro"/>
</dbReference>
<dbReference type="PANTHER" id="PTHR37299:SF1">
    <property type="entry name" value="STAGE 0 SPORULATION PROTEIN A HOMOLOG"/>
    <property type="match status" value="1"/>
</dbReference>
<reference evidence="2 3" key="1">
    <citation type="submission" date="2019-12" db="EMBL/GenBank/DDBJ databases">
        <authorList>
            <person name="Yang R."/>
        </authorList>
    </citation>
    <scope>NUCLEOTIDE SEQUENCE [LARGE SCALE GENOMIC DNA]</scope>
    <source>
        <strain evidence="2 3">DONG20-135</strain>
    </source>
</reference>
<proteinExistence type="predicted"/>
<reference evidence="2 3" key="2">
    <citation type="submission" date="2020-01" db="EMBL/GenBank/DDBJ databases">
        <title>Clostridiaceae sp. nov. isolated from the gut of human by culturomics.</title>
        <authorList>
            <person name="Chang Y."/>
        </authorList>
    </citation>
    <scope>NUCLEOTIDE SEQUENCE [LARGE SCALE GENOMIC DNA]</scope>
    <source>
        <strain evidence="2 3">DONG20-135</strain>
    </source>
</reference>
<dbReference type="GO" id="GO:0003677">
    <property type="term" value="F:DNA binding"/>
    <property type="evidence" value="ECO:0007669"/>
    <property type="project" value="InterPro"/>
</dbReference>
<dbReference type="Proteomes" id="UP000434036">
    <property type="component" value="Unassembled WGS sequence"/>
</dbReference>
<evidence type="ECO:0000313" key="3">
    <source>
        <dbReference type="Proteomes" id="UP000434036"/>
    </source>
</evidence>
<gene>
    <name evidence="2" type="ORF">GSF08_01050</name>
</gene>
<evidence type="ECO:0000313" key="2">
    <source>
        <dbReference type="EMBL" id="MXQ72530.1"/>
    </source>
</evidence>
<organism evidence="2 3">
    <name type="scientific">Copranaerobaculum intestinale</name>
    <dbReference type="NCBI Taxonomy" id="2692629"/>
    <lineage>
        <taxon>Bacteria</taxon>
        <taxon>Bacillati</taxon>
        <taxon>Bacillota</taxon>
        <taxon>Erysipelotrichia</taxon>
        <taxon>Erysipelotrichales</taxon>
        <taxon>Erysipelotrichaceae</taxon>
        <taxon>Copranaerobaculum</taxon>
    </lineage>
</organism>
<dbReference type="PANTHER" id="PTHR37299">
    <property type="entry name" value="TRANSCRIPTIONAL REGULATOR-RELATED"/>
    <property type="match status" value="1"/>
</dbReference>
<dbReference type="SMART" id="SM00850">
    <property type="entry name" value="LytTR"/>
    <property type="match status" value="1"/>
</dbReference>
<protein>
    <recommendedName>
        <fullName evidence="1">HTH LytTR-type domain-containing protein</fullName>
    </recommendedName>
</protein>
<dbReference type="Gene3D" id="2.40.50.1020">
    <property type="entry name" value="LytTr DNA-binding domain"/>
    <property type="match status" value="1"/>
</dbReference>
<keyword evidence="3" id="KW-1185">Reference proteome</keyword>
<dbReference type="InterPro" id="IPR007492">
    <property type="entry name" value="LytTR_DNA-bd_dom"/>
</dbReference>